<dbReference type="SUPFAM" id="SSF53335">
    <property type="entry name" value="S-adenosyl-L-methionine-dependent methyltransferases"/>
    <property type="match status" value="1"/>
</dbReference>
<dbReference type="Proteomes" id="UP000640489">
    <property type="component" value="Unassembled WGS sequence"/>
</dbReference>
<sequence>MLGTVDREALLELWRATYAEPTRGWDFSTIDAVVEGEPPWSYDGLARRALAGATSALDMGTGGGEVLLTFADALPPDTVATEGWPPNVPVATEALAPHGIQVVRYDSEIDARMPFDDGRFDVVLDRHESYVTAEVFRVLRPGGVFLTQQVDGGDFAESQELLGGSTAHPLVTLGHLRAEAEEAGFVVEEEGDWTGTMRFPDVTAFVSYVRLVPWEVPEDFSVDRYADVLLRLTPEDLVFTQRRFVLVCRRPAR</sequence>
<keyword evidence="2" id="KW-0808">Transferase</keyword>
<name>A0A930VDS0_9ACTN</name>
<keyword evidence="3" id="KW-1185">Reference proteome</keyword>
<evidence type="ECO:0000313" key="3">
    <source>
        <dbReference type="Proteomes" id="UP000640489"/>
    </source>
</evidence>
<dbReference type="Gene3D" id="3.40.50.150">
    <property type="entry name" value="Vaccinia Virus protein VP39"/>
    <property type="match status" value="1"/>
</dbReference>
<evidence type="ECO:0000259" key="1">
    <source>
        <dbReference type="Pfam" id="PF08241"/>
    </source>
</evidence>
<dbReference type="Pfam" id="PF08241">
    <property type="entry name" value="Methyltransf_11"/>
    <property type="match status" value="1"/>
</dbReference>
<dbReference type="PANTHER" id="PTHR43460:SF1">
    <property type="entry name" value="METHYLTRANSFERASE TYPE 11 DOMAIN-CONTAINING PROTEIN"/>
    <property type="match status" value="1"/>
</dbReference>
<dbReference type="InterPro" id="IPR013216">
    <property type="entry name" value="Methyltransf_11"/>
</dbReference>
<dbReference type="InterPro" id="IPR052939">
    <property type="entry name" value="23S_rRNA_MeTrnsfrase_RlmA"/>
</dbReference>
<protein>
    <submittedName>
        <fullName evidence="2">Class I SAM-dependent methyltransferase</fullName>
    </submittedName>
</protein>
<dbReference type="GO" id="GO:0032259">
    <property type="term" value="P:methylation"/>
    <property type="evidence" value="ECO:0007669"/>
    <property type="project" value="UniProtKB-KW"/>
</dbReference>
<evidence type="ECO:0000313" key="2">
    <source>
        <dbReference type="EMBL" id="MBF4765624.1"/>
    </source>
</evidence>
<dbReference type="PANTHER" id="PTHR43460">
    <property type="entry name" value="METHYLTRANSFERASE"/>
    <property type="match status" value="1"/>
</dbReference>
<dbReference type="GO" id="GO:0008757">
    <property type="term" value="F:S-adenosylmethionine-dependent methyltransferase activity"/>
    <property type="evidence" value="ECO:0007669"/>
    <property type="project" value="InterPro"/>
</dbReference>
<feature type="domain" description="Methyltransferase type 11" evidence="1">
    <location>
        <begin position="57"/>
        <end position="146"/>
    </location>
</feature>
<reference evidence="2" key="1">
    <citation type="submission" date="2020-11" db="EMBL/GenBank/DDBJ databases">
        <title>Nocardioides sp. nov., isolated from Soil of Cynanchum wilfordii Hemsley rhizosphere.</title>
        <authorList>
            <person name="Lee J.-S."/>
            <person name="Suh M.K."/>
            <person name="Kim J.-S."/>
        </authorList>
    </citation>
    <scope>NUCLEOTIDE SEQUENCE</scope>
    <source>
        <strain evidence="2">KCTC 19275</strain>
    </source>
</reference>
<proteinExistence type="predicted"/>
<dbReference type="EMBL" id="JADKPN010000017">
    <property type="protein sequence ID" value="MBF4765624.1"/>
    <property type="molecule type" value="Genomic_DNA"/>
</dbReference>
<dbReference type="InterPro" id="IPR029063">
    <property type="entry name" value="SAM-dependent_MTases_sf"/>
</dbReference>
<comment type="caution">
    <text evidence="2">The sequence shown here is derived from an EMBL/GenBank/DDBJ whole genome shotgun (WGS) entry which is preliminary data.</text>
</comment>
<organism evidence="2 3">
    <name type="scientific">Nocardioides islandensis</name>
    <dbReference type="NCBI Taxonomy" id="433663"/>
    <lineage>
        <taxon>Bacteria</taxon>
        <taxon>Bacillati</taxon>
        <taxon>Actinomycetota</taxon>
        <taxon>Actinomycetes</taxon>
        <taxon>Propionibacteriales</taxon>
        <taxon>Nocardioidaceae</taxon>
        <taxon>Nocardioides</taxon>
    </lineage>
</organism>
<dbReference type="CDD" id="cd02440">
    <property type="entry name" value="AdoMet_MTases"/>
    <property type="match status" value="1"/>
</dbReference>
<gene>
    <name evidence="2" type="ORF">ISU07_21040</name>
</gene>
<accession>A0A930VDS0</accession>
<dbReference type="RefSeq" id="WP_194708806.1">
    <property type="nucleotide sequence ID" value="NZ_JADKPN010000017.1"/>
</dbReference>
<dbReference type="AlphaFoldDB" id="A0A930VDS0"/>
<keyword evidence="2" id="KW-0489">Methyltransferase</keyword>